<dbReference type="GO" id="GO:0007005">
    <property type="term" value="P:mitochondrion organization"/>
    <property type="evidence" value="ECO:0007669"/>
    <property type="project" value="TreeGrafter"/>
</dbReference>
<dbReference type="InterPro" id="IPR054594">
    <property type="entry name" value="Lon_lid"/>
</dbReference>
<dbReference type="Gene3D" id="1.10.8.60">
    <property type="match status" value="1"/>
</dbReference>
<dbReference type="Pfam" id="PF22667">
    <property type="entry name" value="Lon_lid"/>
    <property type="match status" value="1"/>
</dbReference>
<name>A0A1F5KCI3_9BACT</name>
<dbReference type="PANTHER" id="PTHR43718">
    <property type="entry name" value="LON PROTEASE"/>
    <property type="match status" value="1"/>
</dbReference>
<dbReference type="Gene3D" id="3.40.50.300">
    <property type="entry name" value="P-loop containing nucleotide triphosphate hydrolases"/>
    <property type="match status" value="1"/>
</dbReference>
<dbReference type="InterPro" id="IPR027417">
    <property type="entry name" value="P-loop_NTPase"/>
</dbReference>
<evidence type="ECO:0000313" key="3">
    <source>
        <dbReference type="Proteomes" id="UP000176527"/>
    </source>
</evidence>
<dbReference type="SMART" id="SM00382">
    <property type="entry name" value="AAA"/>
    <property type="match status" value="1"/>
</dbReference>
<feature type="domain" description="AAA+ ATPase" evidence="1">
    <location>
        <begin position="107"/>
        <end position="255"/>
    </location>
</feature>
<dbReference type="GO" id="GO:0051131">
    <property type="term" value="P:chaperone-mediated protein complex assembly"/>
    <property type="evidence" value="ECO:0007669"/>
    <property type="project" value="TreeGrafter"/>
</dbReference>
<dbReference type="Proteomes" id="UP000176527">
    <property type="component" value="Unassembled WGS sequence"/>
</dbReference>
<reference evidence="2 3" key="1">
    <citation type="journal article" date="2016" name="Nat. Commun.">
        <title>Thousands of microbial genomes shed light on interconnected biogeochemical processes in an aquifer system.</title>
        <authorList>
            <person name="Anantharaman K."/>
            <person name="Brown C.T."/>
            <person name="Hug L.A."/>
            <person name="Sharon I."/>
            <person name="Castelle C.J."/>
            <person name="Probst A.J."/>
            <person name="Thomas B.C."/>
            <person name="Singh A."/>
            <person name="Wilkins M.J."/>
            <person name="Karaoz U."/>
            <person name="Brodie E.L."/>
            <person name="Williams K.H."/>
            <person name="Hubbard S.S."/>
            <person name="Banfield J.F."/>
        </authorList>
    </citation>
    <scope>NUCLEOTIDE SEQUENCE [LARGE SCALE GENOMIC DNA]</scope>
</reference>
<evidence type="ECO:0000259" key="1">
    <source>
        <dbReference type="SMART" id="SM00382"/>
    </source>
</evidence>
<dbReference type="EMBL" id="MFDE01000018">
    <property type="protein sequence ID" value="OGE38598.1"/>
    <property type="molecule type" value="Genomic_DNA"/>
</dbReference>
<dbReference type="InterPro" id="IPR027065">
    <property type="entry name" value="Lon_Prtase"/>
</dbReference>
<dbReference type="GO" id="GO:0006515">
    <property type="term" value="P:protein quality control for misfolded or incompletely synthesized proteins"/>
    <property type="evidence" value="ECO:0007669"/>
    <property type="project" value="TreeGrafter"/>
</dbReference>
<dbReference type="GO" id="GO:0003697">
    <property type="term" value="F:single-stranded DNA binding"/>
    <property type="evidence" value="ECO:0007669"/>
    <property type="project" value="TreeGrafter"/>
</dbReference>
<gene>
    <name evidence="2" type="ORF">A3F00_01755</name>
</gene>
<dbReference type="InterPro" id="IPR003593">
    <property type="entry name" value="AAA+_ATPase"/>
</dbReference>
<protein>
    <recommendedName>
        <fullName evidence="1">AAA+ ATPase domain-containing protein</fullName>
    </recommendedName>
</protein>
<dbReference type="GO" id="GO:0004176">
    <property type="term" value="F:ATP-dependent peptidase activity"/>
    <property type="evidence" value="ECO:0007669"/>
    <property type="project" value="InterPro"/>
</dbReference>
<organism evidence="2 3">
    <name type="scientific">Candidatus Daviesbacteria bacterium RIFCSPHIGHO2_12_FULL_37_11</name>
    <dbReference type="NCBI Taxonomy" id="1797777"/>
    <lineage>
        <taxon>Bacteria</taxon>
        <taxon>Candidatus Daviesiibacteriota</taxon>
    </lineage>
</organism>
<dbReference type="AlphaFoldDB" id="A0A1F5KCI3"/>
<proteinExistence type="predicted"/>
<dbReference type="GO" id="GO:0005524">
    <property type="term" value="F:ATP binding"/>
    <property type="evidence" value="ECO:0007669"/>
    <property type="project" value="InterPro"/>
</dbReference>
<dbReference type="InterPro" id="IPR003959">
    <property type="entry name" value="ATPase_AAA_core"/>
</dbReference>
<sequence length="340" mass="37498">MDNAAQGVDALKQKITQAQLPQEIQEKLSNALRFPGTGAEFEKIISFVEFVLSLPFNKSSQDILDLVRAKQVLDKNHYGIQVVKDRILEYLSVLILNSKNPNPAGFHAPILAFIGLVGTGKTSIAYSIAESLGRPIIRIPFGGMGDPRQLRGVSRIQPEAEPGQIMKALKSTGVNNPVILLDEIDRVAEEGRVNIMGVLVELLDPQQNHAFVDHYLDFPFNLSKVMFIATANNTTNIATAVMDRIEPIEMPAYSDEEKLIIGKNYLLPKAIREAGLDQKSVIIDEGLWIQIIRPLGFDAGIRSLARTVQGIIRKIAREVVEGKPGPFRITVENLTGYLPA</sequence>
<dbReference type="Pfam" id="PF00004">
    <property type="entry name" value="AAA"/>
    <property type="match status" value="1"/>
</dbReference>
<dbReference type="PANTHER" id="PTHR43718:SF2">
    <property type="entry name" value="LON PROTEASE HOMOLOG, MITOCHONDRIAL"/>
    <property type="match status" value="1"/>
</dbReference>
<evidence type="ECO:0000313" key="2">
    <source>
        <dbReference type="EMBL" id="OGE38598.1"/>
    </source>
</evidence>
<accession>A0A1F5KCI3</accession>
<dbReference type="SUPFAM" id="SSF52540">
    <property type="entry name" value="P-loop containing nucleoside triphosphate hydrolases"/>
    <property type="match status" value="1"/>
</dbReference>
<dbReference type="GO" id="GO:0016887">
    <property type="term" value="F:ATP hydrolysis activity"/>
    <property type="evidence" value="ECO:0007669"/>
    <property type="project" value="InterPro"/>
</dbReference>
<dbReference type="GO" id="GO:0004252">
    <property type="term" value="F:serine-type endopeptidase activity"/>
    <property type="evidence" value="ECO:0007669"/>
    <property type="project" value="InterPro"/>
</dbReference>
<comment type="caution">
    <text evidence="2">The sequence shown here is derived from an EMBL/GenBank/DDBJ whole genome shotgun (WGS) entry which is preliminary data.</text>
</comment>